<evidence type="ECO:0000313" key="2">
    <source>
        <dbReference type="Proteomes" id="UP001345827"/>
    </source>
</evidence>
<accession>A0AAV9Q351</accession>
<gene>
    <name evidence="1" type="ORF">LTR25_006752</name>
</gene>
<proteinExistence type="predicted"/>
<comment type="caution">
    <text evidence="1">The sequence shown here is derived from an EMBL/GenBank/DDBJ whole genome shotgun (WGS) entry which is preliminary data.</text>
</comment>
<evidence type="ECO:0000313" key="1">
    <source>
        <dbReference type="EMBL" id="KAK5534720.1"/>
    </source>
</evidence>
<organism evidence="1 2">
    <name type="scientific">Vermiconidia calcicola</name>
    <dbReference type="NCBI Taxonomy" id="1690605"/>
    <lineage>
        <taxon>Eukaryota</taxon>
        <taxon>Fungi</taxon>
        <taxon>Dikarya</taxon>
        <taxon>Ascomycota</taxon>
        <taxon>Pezizomycotina</taxon>
        <taxon>Dothideomycetes</taxon>
        <taxon>Dothideomycetidae</taxon>
        <taxon>Mycosphaerellales</taxon>
        <taxon>Extremaceae</taxon>
        <taxon>Vermiconidia</taxon>
    </lineage>
</organism>
<keyword evidence="2" id="KW-1185">Reference proteome</keyword>
<protein>
    <submittedName>
        <fullName evidence="1">Uncharacterized protein</fullName>
    </submittedName>
</protein>
<name>A0AAV9Q351_9PEZI</name>
<sequence>MASQSDHGPGPSEYLSGPEQHRRLDLSANEPTFHTAPDHEPGFVLTLTDPEFAEFLMQRLQLAVAKDVRVSPTLRSCLEDIDKHDILNKIDIEVSYVSSSQDGVGIPETCRCKFSLSIHSTSYPDFLSRGGIFWNVTVTDVPSNLTELDADDGQTSAKTEQLIYSEKTSTKLQQYLED</sequence>
<dbReference type="EMBL" id="JAXLQG010000011">
    <property type="protein sequence ID" value="KAK5534720.1"/>
    <property type="molecule type" value="Genomic_DNA"/>
</dbReference>
<reference evidence="1 2" key="1">
    <citation type="submission" date="2023-06" db="EMBL/GenBank/DDBJ databases">
        <title>Black Yeasts Isolated from many extreme environments.</title>
        <authorList>
            <person name="Coleine C."/>
            <person name="Stajich J.E."/>
            <person name="Selbmann L."/>
        </authorList>
    </citation>
    <scope>NUCLEOTIDE SEQUENCE [LARGE SCALE GENOMIC DNA]</scope>
    <source>
        <strain evidence="1 2">CCFEE 5887</strain>
    </source>
</reference>
<dbReference type="Proteomes" id="UP001345827">
    <property type="component" value="Unassembled WGS sequence"/>
</dbReference>
<dbReference type="AlphaFoldDB" id="A0AAV9Q351"/>